<dbReference type="AlphaFoldDB" id="A0A229NTG4"/>
<evidence type="ECO:0000256" key="3">
    <source>
        <dbReference type="ARBA" id="ARBA00022670"/>
    </source>
</evidence>
<gene>
    <name evidence="9" type="ORF">CGZ75_23500</name>
</gene>
<comment type="similarity">
    <text evidence="1 6">Belongs to the peptidase M42 family.</text>
</comment>
<comment type="cofactor">
    <cofactor evidence="8">
        <name>a divalent metal cation</name>
        <dbReference type="ChEBI" id="CHEBI:60240"/>
    </cofactor>
    <text evidence="8">Binds 2 divalent metal cations per subunit.</text>
</comment>
<keyword evidence="3" id="KW-0645">Protease</keyword>
<evidence type="ECO:0000256" key="7">
    <source>
        <dbReference type="PIRSR" id="PIRSR001123-1"/>
    </source>
</evidence>
<evidence type="ECO:0000256" key="8">
    <source>
        <dbReference type="PIRSR" id="PIRSR001123-2"/>
    </source>
</evidence>
<dbReference type="SUPFAM" id="SSF101821">
    <property type="entry name" value="Aminopeptidase/glucanase lid domain"/>
    <property type="match status" value="1"/>
</dbReference>
<feature type="binding site" evidence="8">
    <location>
        <position position="180"/>
    </location>
    <ligand>
        <name>Zn(2+)</name>
        <dbReference type="ChEBI" id="CHEBI:29105"/>
        <label>2</label>
    </ligand>
</feature>
<dbReference type="PANTHER" id="PTHR32481:SF0">
    <property type="entry name" value="AMINOPEPTIDASE YPDE-RELATED"/>
    <property type="match status" value="1"/>
</dbReference>
<protein>
    <submittedName>
        <fullName evidence="9">Peptidase M28</fullName>
    </submittedName>
</protein>
<dbReference type="OrthoDB" id="9772053at2"/>
<keyword evidence="4 8" id="KW-0479">Metal-binding</keyword>
<feature type="binding site" evidence="8">
    <location>
        <position position="235"/>
    </location>
    <ligand>
        <name>Zn(2+)</name>
        <dbReference type="ChEBI" id="CHEBI:29105"/>
        <label>1</label>
    </ligand>
</feature>
<keyword evidence="2" id="KW-0031">Aminopeptidase</keyword>
<proteinExistence type="inferred from homology"/>
<dbReference type="Gene3D" id="3.40.630.10">
    <property type="entry name" value="Zn peptidases"/>
    <property type="match status" value="1"/>
</dbReference>
<evidence type="ECO:0000256" key="6">
    <source>
        <dbReference type="PIRNR" id="PIRNR001123"/>
    </source>
</evidence>
<feature type="binding site" evidence="8">
    <location>
        <position position="320"/>
    </location>
    <ligand>
        <name>Zn(2+)</name>
        <dbReference type="ChEBI" id="CHEBI:29105"/>
        <label>2</label>
    </ligand>
</feature>
<evidence type="ECO:0000256" key="1">
    <source>
        <dbReference type="ARBA" id="ARBA00006272"/>
    </source>
</evidence>
<reference evidence="9 10" key="1">
    <citation type="submission" date="2017-07" db="EMBL/GenBank/DDBJ databases">
        <title>Paenibacillus herberti R33 genome sequencing and assembly.</title>
        <authorList>
            <person name="Su W."/>
        </authorList>
    </citation>
    <scope>NUCLEOTIDE SEQUENCE [LARGE SCALE GENOMIC DNA]</scope>
    <source>
        <strain evidence="9 10">R33</strain>
    </source>
</reference>
<evidence type="ECO:0000313" key="10">
    <source>
        <dbReference type="Proteomes" id="UP000215145"/>
    </source>
</evidence>
<evidence type="ECO:0000313" key="9">
    <source>
        <dbReference type="EMBL" id="OXM13136.1"/>
    </source>
</evidence>
<feature type="binding site" evidence="8">
    <location>
        <position position="66"/>
    </location>
    <ligand>
        <name>Zn(2+)</name>
        <dbReference type="ChEBI" id="CHEBI:29105"/>
        <label>1</label>
    </ligand>
</feature>
<dbReference type="SUPFAM" id="SSF53187">
    <property type="entry name" value="Zn-dependent exopeptidases"/>
    <property type="match status" value="1"/>
</dbReference>
<comment type="caution">
    <text evidence="9">The sequence shown here is derived from an EMBL/GenBank/DDBJ whole genome shotgun (WGS) entry which is preliminary data.</text>
</comment>
<dbReference type="Gene3D" id="2.40.30.40">
    <property type="entry name" value="Peptidase M42, domain 2"/>
    <property type="match status" value="1"/>
</dbReference>
<dbReference type="GO" id="GO:0006508">
    <property type="term" value="P:proteolysis"/>
    <property type="evidence" value="ECO:0007669"/>
    <property type="project" value="UniProtKB-KW"/>
</dbReference>
<organism evidence="9 10">
    <name type="scientific">Paenibacillus herberti</name>
    <dbReference type="NCBI Taxonomy" id="1619309"/>
    <lineage>
        <taxon>Bacteria</taxon>
        <taxon>Bacillati</taxon>
        <taxon>Bacillota</taxon>
        <taxon>Bacilli</taxon>
        <taxon>Bacillales</taxon>
        <taxon>Paenibacillaceae</taxon>
        <taxon>Paenibacillus</taxon>
    </lineage>
</organism>
<dbReference type="PIRSF" id="PIRSF001123">
    <property type="entry name" value="PepA_GA"/>
    <property type="match status" value="1"/>
</dbReference>
<dbReference type="CDD" id="cd05656">
    <property type="entry name" value="M42_Frv"/>
    <property type="match status" value="1"/>
</dbReference>
<dbReference type="GO" id="GO:0004177">
    <property type="term" value="F:aminopeptidase activity"/>
    <property type="evidence" value="ECO:0007669"/>
    <property type="project" value="UniProtKB-UniRule"/>
</dbReference>
<keyword evidence="10" id="KW-1185">Reference proteome</keyword>
<dbReference type="GO" id="GO:0046872">
    <property type="term" value="F:metal ion binding"/>
    <property type="evidence" value="ECO:0007669"/>
    <property type="project" value="UniProtKB-UniRule"/>
</dbReference>
<dbReference type="PANTHER" id="PTHR32481">
    <property type="entry name" value="AMINOPEPTIDASE"/>
    <property type="match status" value="1"/>
</dbReference>
<accession>A0A229NTG4</accession>
<dbReference type="InterPro" id="IPR008007">
    <property type="entry name" value="Peptidase_M42"/>
</dbReference>
<dbReference type="Proteomes" id="UP000215145">
    <property type="component" value="Unassembled WGS sequence"/>
</dbReference>
<evidence type="ECO:0000256" key="5">
    <source>
        <dbReference type="ARBA" id="ARBA00022801"/>
    </source>
</evidence>
<sequence>MNQETMELFRKITEMRAVPGQERELRQFVETELKQSTDELVYDRLGSVFGVFRGNEEGPRIMVAGHMDEVGLMVTSITESGMLKFVTLGGWNAQTMLAQRMEVVTDKGTVIGVIGSTPPHLLDDASRSKVVEIKTMYLDVGADSRDEAFEMGIRPGQAIVPVCPFTVMANPKKIMAKAWDNRYGVGLALELAKELKGSEHPNVIYTGATVQEEVGLRGARTAANLVQPDLFLALDASPAADATGDKNAMGQLGKGALLRVQDPGMITHRGLVELIRDTAEDNGIRYQYYFSQGGTDAGQVHLSGIGVPSAVIGLPARYIHTAASIMHIEDYEAAKELLFTLVRKIDRGVFETILSR</sequence>
<dbReference type="EMBL" id="NMUQ01000004">
    <property type="protein sequence ID" value="OXM13136.1"/>
    <property type="molecule type" value="Genomic_DNA"/>
</dbReference>
<dbReference type="InterPro" id="IPR051464">
    <property type="entry name" value="Peptidase_M42_aminopept"/>
</dbReference>
<evidence type="ECO:0000256" key="2">
    <source>
        <dbReference type="ARBA" id="ARBA00022438"/>
    </source>
</evidence>
<feature type="active site" description="Proton acceptor" evidence="7">
    <location>
        <position position="212"/>
    </location>
</feature>
<feature type="binding site" evidence="8">
    <location>
        <position position="213"/>
    </location>
    <ligand>
        <name>Zn(2+)</name>
        <dbReference type="ChEBI" id="CHEBI:29105"/>
        <label>2</label>
    </ligand>
</feature>
<feature type="binding site" evidence="8">
    <location>
        <position position="180"/>
    </location>
    <ligand>
        <name>Zn(2+)</name>
        <dbReference type="ChEBI" id="CHEBI:29105"/>
        <label>1</label>
    </ligand>
</feature>
<evidence type="ECO:0000256" key="4">
    <source>
        <dbReference type="ARBA" id="ARBA00022723"/>
    </source>
</evidence>
<dbReference type="RefSeq" id="WP_089526860.1">
    <property type="nucleotide sequence ID" value="NZ_NMUQ01000004.1"/>
</dbReference>
<dbReference type="InterPro" id="IPR023367">
    <property type="entry name" value="Peptidase_M42_dom2"/>
</dbReference>
<name>A0A229NTG4_9BACL</name>
<dbReference type="Pfam" id="PF05343">
    <property type="entry name" value="Peptidase_M42"/>
    <property type="match status" value="1"/>
</dbReference>
<keyword evidence="5" id="KW-0378">Hydrolase</keyword>